<accession>A0A0U1Q0H1</accession>
<comment type="caution">
    <text evidence="7">The sequence shown here is derived from an EMBL/GenBank/DDBJ whole genome shotgun (WGS) entry which is preliminary data.</text>
</comment>
<dbReference type="PRINTS" id="PR00337">
    <property type="entry name" value="LEUILEVALBP"/>
</dbReference>
<dbReference type="PATRIC" id="fig|1610491.3.peg.1303"/>
<keyword evidence="2" id="KW-0813">Transport</keyword>
<dbReference type="CDD" id="cd06330">
    <property type="entry name" value="PBP1_As_SBP-like"/>
    <property type="match status" value="1"/>
</dbReference>
<dbReference type="Proteomes" id="UP000050580">
    <property type="component" value="Unassembled WGS sequence"/>
</dbReference>
<dbReference type="EMBL" id="LBNQ01000021">
    <property type="protein sequence ID" value="KKW68236.1"/>
    <property type="molecule type" value="Genomic_DNA"/>
</dbReference>
<dbReference type="Gene3D" id="3.40.50.2300">
    <property type="match status" value="2"/>
</dbReference>
<keyword evidence="3 5" id="KW-0732">Signal</keyword>
<keyword evidence="4" id="KW-0029">Amino-acid transport</keyword>
<reference evidence="7 8" key="1">
    <citation type="submission" date="2015-05" db="EMBL/GenBank/DDBJ databases">
        <title>Draft genome sequence of Lampropedia sp. CT6, isolated from the microbial mat of a hot water spring, located at Manikaran, India.</title>
        <authorList>
            <person name="Tripathi C."/>
            <person name="Rani P."/>
            <person name="Mahato N.K."/>
            <person name="Lal R."/>
        </authorList>
    </citation>
    <scope>NUCLEOTIDE SEQUENCE [LARGE SCALE GENOMIC DNA]</scope>
    <source>
        <strain evidence="7 8">CT6</strain>
    </source>
</reference>
<evidence type="ECO:0000259" key="6">
    <source>
        <dbReference type="Pfam" id="PF13458"/>
    </source>
</evidence>
<dbReference type="RefSeq" id="WP_046741461.1">
    <property type="nucleotide sequence ID" value="NZ_LBNQ01000021.1"/>
</dbReference>
<feature type="chain" id="PRO_5006713046" evidence="5">
    <location>
        <begin position="31"/>
        <end position="409"/>
    </location>
</feature>
<dbReference type="PANTHER" id="PTHR30483:SF37">
    <property type="entry name" value="ABC TRANSPORTER SUBSTRATE-BINDING PROTEIN"/>
    <property type="match status" value="1"/>
</dbReference>
<evidence type="ECO:0000313" key="8">
    <source>
        <dbReference type="Proteomes" id="UP000050580"/>
    </source>
</evidence>
<evidence type="ECO:0000313" key="7">
    <source>
        <dbReference type="EMBL" id="KKW68236.1"/>
    </source>
</evidence>
<evidence type="ECO:0000256" key="1">
    <source>
        <dbReference type="ARBA" id="ARBA00010062"/>
    </source>
</evidence>
<keyword evidence="8" id="KW-1185">Reference proteome</keyword>
<dbReference type="InterPro" id="IPR051010">
    <property type="entry name" value="BCAA_transport"/>
</dbReference>
<dbReference type="AlphaFoldDB" id="A0A0U1Q0H1"/>
<evidence type="ECO:0000256" key="3">
    <source>
        <dbReference type="ARBA" id="ARBA00022729"/>
    </source>
</evidence>
<dbReference type="InterPro" id="IPR028081">
    <property type="entry name" value="Leu-bd"/>
</dbReference>
<feature type="signal peptide" evidence="5">
    <location>
        <begin position="1"/>
        <end position="30"/>
    </location>
</feature>
<feature type="domain" description="Leucine-binding protein" evidence="6">
    <location>
        <begin position="48"/>
        <end position="378"/>
    </location>
</feature>
<comment type="similarity">
    <text evidence="1">Belongs to the leucine-binding protein family.</text>
</comment>
<dbReference type="GO" id="GO:0006865">
    <property type="term" value="P:amino acid transport"/>
    <property type="evidence" value="ECO:0007669"/>
    <property type="project" value="UniProtKB-KW"/>
</dbReference>
<evidence type="ECO:0000256" key="4">
    <source>
        <dbReference type="ARBA" id="ARBA00022970"/>
    </source>
</evidence>
<dbReference type="SUPFAM" id="SSF53822">
    <property type="entry name" value="Periplasmic binding protein-like I"/>
    <property type="match status" value="1"/>
</dbReference>
<evidence type="ECO:0000256" key="5">
    <source>
        <dbReference type="SAM" id="SignalP"/>
    </source>
</evidence>
<dbReference type="Pfam" id="PF13458">
    <property type="entry name" value="Peripla_BP_6"/>
    <property type="match status" value="1"/>
</dbReference>
<gene>
    <name evidence="7" type="ORF">AAV94_06135</name>
</gene>
<dbReference type="PANTHER" id="PTHR30483">
    <property type="entry name" value="LEUCINE-SPECIFIC-BINDING PROTEIN"/>
    <property type="match status" value="1"/>
</dbReference>
<evidence type="ECO:0000256" key="2">
    <source>
        <dbReference type="ARBA" id="ARBA00022448"/>
    </source>
</evidence>
<organism evidence="7 8">
    <name type="scientific">Lampropedia cohaerens</name>
    <dbReference type="NCBI Taxonomy" id="1610491"/>
    <lineage>
        <taxon>Bacteria</taxon>
        <taxon>Pseudomonadati</taxon>
        <taxon>Pseudomonadota</taxon>
        <taxon>Betaproteobacteria</taxon>
        <taxon>Burkholderiales</taxon>
        <taxon>Comamonadaceae</taxon>
        <taxon>Lampropedia</taxon>
    </lineage>
</organism>
<proteinExistence type="inferred from homology"/>
<dbReference type="InterPro" id="IPR028082">
    <property type="entry name" value="Peripla_BP_I"/>
</dbReference>
<dbReference type="InterPro" id="IPR000709">
    <property type="entry name" value="Leu_Ile_Val-bd"/>
</dbReference>
<protein>
    <submittedName>
        <fullName evidence="7">ABC transporter substrate-binding protein</fullName>
    </submittedName>
</protein>
<dbReference type="STRING" id="1610491.AAV94_06135"/>
<sequence length="409" mass="44375">MNLPLLPQCLQTVRWATAIGAATLAMAASAQDTIKIGEINSYKAQPVFLEAYKQGMALALEEANAAGGVNGKQFELIIRDDNANPGEAVRQAEELLSREKVDILAGTFLSHVGLAMADYARQKQVFFLASEALTDKITWDSGSPYTFRLRTSTYMLAASLVPEAVKLNKKRWAIIYPNYEYGQSAAETFKTLLKQAQPDVEFVIEQAPPLGKVDAGSVVQAVADAKPDAVFNALFGPDLAKLVRESTTRGAFAGIPVVSVLTGEPEYLEPLRDEAPVGWIVTGYPWYAIDTPEHKAFVQAYQAKFGDGNLRLGSVVGYSTIKSIVEGVKRAGGKTDTESMIKAFSGLKVPTPDGVIEYRAIDHQSTMGTYVGRIALKDGEGVMEDFYYVPGEQLLPPDEEVAKLRPATP</sequence>
<name>A0A0U1Q0H1_9BURK</name>